<evidence type="ECO:0000313" key="2">
    <source>
        <dbReference type="EMBL" id="MBB5349650.1"/>
    </source>
</evidence>
<proteinExistence type="predicted"/>
<dbReference type="EMBL" id="JACHEO010000032">
    <property type="protein sequence ID" value="MBB5349650.1"/>
    <property type="molecule type" value="Genomic_DNA"/>
</dbReference>
<name>A0A840V6U2_9BACT</name>
<accession>A0A840V6U2</accession>
<dbReference type="AlphaFoldDB" id="A0A840V6U2"/>
<comment type="caution">
    <text evidence="2">The sequence shown here is derived from an EMBL/GenBank/DDBJ whole genome shotgun (WGS) entry which is preliminary data.</text>
</comment>
<sequence>MVKMAALEDVIAGADILLRSEAPARDGAHGKRPALPEVQGDKP</sequence>
<evidence type="ECO:0000313" key="3">
    <source>
        <dbReference type="Proteomes" id="UP000539642"/>
    </source>
</evidence>
<feature type="region of interest" description="Disordered" evidence="1">
    <location>
        <begin position="21"/>
        <end position="43"/>
    </location>
</feature>
<reference evidence="2 3" key="1">
    <citation type="submission" date="2020-08" db="EMBL/GenBank/DDBJ databases">
        <title>Genomic Encyclopedia of Type Strains, Phase IV (KMG-IV): sequencing the most valuable type-strain genomes for metagenomic binning, comparative biology and taxonomic classification.</title>
        <authorList>
            <person name="Goeker M."/>
        </authorList>
    </citation>
    <scope>NUCLEOTIDE SEQUENCE [LARGE SCALE GENOMIC DNA]</scope>
    <source>
        <strain evidence="2 3">DSM 28570</strain>
    </source>
</reference>
<gene>
    <name evidence="2" type="ORF">HNQ81_003406</name>
</gene>
<keyword evidence="3" id="KW-1185">Reference proteome</keyword>
<dbReference type="Proteomes" id="UP000539642">
    <property type="component" value="Unassembled WGS sequence"/>
</dbReference>
<dbReference type="RefSeq" id="WP_275888865.1">
    <property type="nucleotide sequence ID" value="NZ_JACHEO010000032.1"/>
</dbReference>
<organism evidence="2 3">
    <name type="scientific">Desulfoprunum benzoelyticum</name>
    <dbReference type="NCBI Taxonomy" id="1506996"/>
    <lineage>
        <taxon>Bacteria</taxon>
        <taxon>Pseudomonadati</taxon>
        <taxon>Thermodesulfobacteriota</taxon>
        <taxon>Desulfobulbia</taxon>
        <taxon>Desulfobulbales</taxon>
        <taxon>Desulfobulbaceae</taxon>
        <taxon>Desulfoprunum</taxon>
    </lineage>
</organism>
<evidence type="ECO:0000256" key="1">
    <source>
        <dbReference type="SAM" id="MobiDB-lite"/>
    </source>
</evidence>
<protein>
    <submittedName>
        <fullName evidence="2">Uncharacterized protein</fullName>
    </submittedName>
</protein>